<gene>
    <name evidence="2" type="ORF">GRJ2_000319300</name>
</gene>
<dbReference type="PANTHER" id="PTHR33332">
    <property type="entry name" value="REVERSE TRANSCRIPTASE DOMAIN-CONTAINING PROTEIN"/>
    <property type="match status" value="1"/>
</dbReference>
<name>A0ABC9VYS9_GRUJA</name>
<comment type="caution">
    <text evidence="2">The sequence shown here is derived from an EMBL/GenBank/DDBJ whole genome shotgun (WGS) entry which is preliminary data.</text>
</comment>
<protein>
    <recommendedName>
        <fullName evidence="1">Reverse transcriptase domain-containing protein</fullName>
    </recommendedName>
</protein>
<evidence type="ECO:0000259" key="1">
    <source>
        <dbReference type="PROSITE" id="PS50878"/>
    </source>
</evidence>
<keyword evidence="3" id="KW-1185">Reference proteome</keyword>
<proteinExistence type="predicted"/>
<dbReference type="AlphaFoldDB" id="A0ABC9VYS9"/>
<organism evidence="2 3">
    <name type="scientific">Grus japonensis</name>
    <name type="common">Japanese crane</name>
    <name type="synonym">Red-crowned crane</name>
    <dbReference type="NCBI Taxonomy" id="30415"/>
    <lineage>
        <taxon>Eukaryota</taxon>
        <taxon>Metazoa</taxon>
        <taxon>Chordata</taxon>
        <taxon>Craniata</taxon>
        <taxon>Vertebrata</taxon>
        <taxon>Euteleostomi</taxon>
        <taxon>Archelosauria</taxon>
        <taxon>Archosauria</taxon>
        <taxon>Dinosauria</taxon>
        <taxon>Saurischia</taxon>
        <taxon>Theropoda</taxon>
        <taxon>Coelurosauria</taxon>
        <taxon>Aves</taxon>
        <taxon>Neognathae</taxon>
        <taxon>Neoaves</taxon>
        <taxon>Gruiformes</taxon>
        <taxon>Gruidae</taxon>
        <taxon>Grus</taxon>
    </lineage>
</organism>
<dbReference type="PROSITE" id="PS50878">
    <property type="entry name" value="RT_POL"/>
    <property type="match status" value="1"/>
</dbReference>
<evidence type="ECO:0000313" key="3">
    <source>
        <dbReference type="Proteomes" id="UP001623348"/>
    </source>
</evidence>
<feature type="domain" description="Reverse transcriptase" evidence="1">
    <location>
        <begin position="1"/>
        <end position="115"/>
    </location>
</feature>
<accession>A0ABC9VYS9</accession>
<dbReference type="Pfam" id="PF00078">
    <property type="entry name" value="RVT_1"/>
    <property type="match status" value="1"/>
</dbReference>
<dbReference type="EMBL" id="BAAFJT010000001">
    <property type="protein sequence ID" value="GAB0178540.1"/>
    <property type="molecule type" value="Genomic_DNA"/>
</dbReference>
<evidence type="ECO:0000313" key="2">
    <source>
        <dbReference type="EMBL" id="GAB0178540.1"/>
    </source>
</evidence>
<reference evidence="2 3" key="1">
    <citation type="submission" date="2024-06" db="EMBL/GenBank/DDBJ databases">
        <title>The draft genome of Grus japonensis, version 3.</title>
        <authorList>
            <person name="Nabeshima K."/>
            <person name="Suzuki S."/>
            <person name="Onuma M."/>
        </authorList>
    </citation>
    <scope>NUCLEOTIDE SEQUENCE [LARGE SCALE GENOMIC DNA]</scope>
    <source>
        <strain evidence="2 3">451A</strain>
    </source>
</reference>
<dbReference type="Proteomes" id="UP001623348">
    <property type="component" value="Unassembled WGS sequence"/>
</dbReference>
<dbReference type="InterPro" id="IPR000477">
    <property type="entry name" value="RT_dom"/>
</dbReference>
<sequence length="115" mass="12745">MRRAVDIICLDLRKAFNTVFHKILRDKLLMYGLGERTVTWIGNWLNGWAQRVVISSTKSSWRLVTTGVPQGSLLGLILFNIFINDLYDGAECTLGCAGGHQVDCEPATCPCQKSG</sequence>